<comment type="caution">
    <text evidence="1">The sequence shown here is derived from an EMBL/GenBank/DDBJ whole genome shotgun (WGS) entry which is preliminary data.</text>
</comment>
<protein>
    <submittedName>
        <fullName evidence="1">Uncharacterized protein</fullName>
    </submittedName>
</protein>
<reference evidence="1" key="1">
    <citation type="submission" date="2021-01" db="EMBL/GenBank/DDBJ databases">
        <authorList>
            <consortium name="Genoscope - CEA"/>
            <person name="William W."/>
        </authorList>
    </citation>
    <scope>NUCLEOTIDE SEQUENCE</scope>
</reference>
<organism evidence="1 2">
    <name type="scientific">Paramecium primaurelia</name>
    <dbReference type="NCBI Taxonomy" id="5886"/>
    <lineage>
        <taxon>Eukaryota</taxon>
        <taxon>Sar</taxon>
        <taxon>Alveolata</taxon>
        <taxon>Ciliophora</taxon>
        <taxon>Intramacronucleata</taxon>
        <taxon>Oligohymenophorea</taxon>
        <taxon>Peniculida</taxon>
        <taxon>Parameciidae</taxon>
        <taxon>Paramecium</taxon>
    </lineage>
</organism>
<dbReference type="Proteomes" id="UP000688137">
    <property type="component" value="Unassembled WGS sequence"/>
</dbReference>
<keyword evidence="2" id="KW-1185">Reference proteome</keyword>
<dbReference type="AlphaFoldDB" id="A0A8S1QUS2"/>
<proteinExistence type="predicted"/>
<dbReference type="EMBL" id="CAJJDM010000259">
    <property type="protein sequence ID" value="CAD8118564.1"/>
    <property type="molecule type" value="Genomic_DNA"/>
</dbReference>
<name>A0A8S1QUS2_PARPR</name>
<sequence>MKEYLIKQDEWCGAIAFNKDSSILVAGCNKDIKVFQYIQGKLNQVQLLSEHTDYVHTLNVMKKYKQFGIWK</sequence>
<accession>A0A8S1QUS2</accession>
<evidence type="ECO:0000313" key="1">
    <source>
        <dbReference type="EMBL" id="CAD8118564.1"/>
    </source>
</evidence>
<gene>
    <name evidence="1" type="ORF">PPRIM_AZ9-3.1.T2500002</name>
</gene>
<evidence type="ECO:0000313" key="2">
    <source>
        <dbReference type="Proteomes" id="UP000688137"/>
    </source>
</evidence>